<dbReference type="KEGG" id="pfer:IRI77_04565"/>
<keyword evidence="3" id="KW-1185">Reference proteome</keyword>
<dbReference type="Gene3D" id="1.25.40.10">
    <property type="entry name" value="Tetratricopeptide repeat domain"/>
    <property type="match status" value="3"/>
</dbReference>
<evidence type="ECO:0000313" key="2">
    <source>
        <dbReference type="EMBL" id="QOY89235.1"/>
    </source>
</evidence>
<dbReference type="EMBL" id="CP063849">
    <property type="protein sequence ID" value="QOY89235.1"/>
    <property type="molecule type" value="Genomic_DNA"/>
</dbReference>
<dbReference type="PANTHER" id="PTHR12558">
    <property type="entry name" value="CELL DIVISION CYCLE 16,23,27"/>
    <property type="match status" value="1"/>
</dbReference>
<dbReference type="PANTHER" id="PTHR12558:SF13">
    <property type="entry name" value="CELL DIVISION CYCLE PROTEIN 27 HOMOLOG"/>
    <property type="match status" value="1"/>
</dbReference>
<dbReference type="Proteomes" id="UP000593892">
    <property type="component" value="Chromosome"/>
</dbReference>
<reference evidence="2 3" key="1">
    <citation type="submission" date="2020-10" db="EMBL/GenBank/DDBJ databases">
        <title>Complete genome sequence of Paludibaculum fermentans P105T, a facultatively anaerobic acidobacterium capable of dissimilatory Fe(III) reduction.</title>
        <authorList>
            <person name="Dedysh S.N."/>
            <person name="Beletsky A.V."/>
            <person name="Kulichevskaya I.S."/>
            <person name="Mardanov A.V."/>
            <person name="Ravin N.V."/>
        </authorList>
    </citation>
    <scope>NUCLEOTIDE SEQUENCE [LARGE SCALE GENOMIC DNA]</scope>
    <source>
        <strain evidence="2 3">P105</strain>
    </source>
</reference>
<dbReference type="AlphaFoldDB" id="A0A7S7NT27"/>
<gene>
    <name evidence="2" type="ORF">IRI77_04565</name>
</gene>
<evidence type="ECO:0000256" key="1">
    <source>
        <dbReference type="SAM" id="SignalP"/>
    </source>
</evidence>
<sequence>MNKTLFASLALIATVALAGTPAENAIQKAQAGLAAHPNHVPYLNSLAMAYARRARETSDVAYYAKAEETLKQSLAAAPANFEAVKVEAWLQLGRHEFAKALETATRLNKQMPDDVTVYGYMVDANVELGNYPDAIKAAQWMLNLKPGNVAGLTRAAYLRELHGRLPGAMELMQSAYDSTPFSESEDRAWLLTQMSHLSYVSGDLAKAEMYATGALGVFPNYHYAQAALARVRSAQNRHQEAAALLQQRYAAAPHAENQFAWAEELALAGRKDEAAKAFAEFEQKSLAESMLGDNSNHELIAYYIDHANQPAKALEIAKREIARRQDVFTRDCYAWALAANGEYEQAGIEIQKALQIGVKDPKLLYHAGAIAHHLNRPDQAALYLKDAAARNSSEAAVLLREQSQTAAR</sequence>
<dbReference type="RefSeq" id="WP_194450897.1">
    <property type="nucleotide sequence ID" value="NZ_CP063849.1"/>
</dbReference>
<feature type="signal peptide" evidence="1">
    <location>
        <begin position="1"/>
        <end position="18"/>
    </location>
</feature>
<organism evidence="2 3">
    <name type="scientific">Paludibaculum fermentans</name>
    <dbReference type="NCBI Taxonomy" id="1473598"/>
    <lineage>
        <taxon>Bacteria</taxon>
        <taxon>Pseudomonadati</taxon>
        <taxon>Acidobacteriota</taxon>
        <taxon>Terriglobia</taxon>
        <taxon>Bryobacterales</taxon>
        <taxon>Bryobacteraceae</taxon>
        <taxon>Paludibaculum</taxon>
    </lineage>
</organism>
<protein>
    <submittedName>
        <fullName evidence="2">Tetratricopeptide repeat protein</fullName>
    </submittedName>
</protein>
<proteinExistence type="predicted"/>
<keyword evidence="1" id="KW-0732">Signal</keyword>
<name>A0A7S7NT27_PALFE</name>
<dbReference type="SUPFAM" id="SSF48452">
    <property type="entry name" value="TPR-like"/>
    <property type="match status" value="3"/>
</dbReference>
<evidence type="ECO:0000313" key="3">
    <source>
        <dbReference type="Proteomes" id="UP000593892"/>
    </source>
</evidence>
<accession>A0A7S7NT27</accession>
<feature type="chain" id="PRO_5032430454" evidence="1">
    <location>
        <begin position="19"/>
        <end position="408"/>
    </location>
</feature>
<dbReference type="InterPro" id="IPR011990">
    <property type="entry name" value="TPR-like_helical_dom_sf"/>
</dbReference>